<dbReference type="InterPro" id="IPR001173">
    <property type="entry name" value="Glyco_trans_2-like"/>
</dbReference>
<dbReference type="SUPFAM" id="SSF53448">
    <property type="entry name" value="Nucleotide-diphospho-sugar transferases"/>
    <property type="match status" value="1"/>
</dbReference>
<dbReference type="InterPro" id="IPR029044">
    <property type="entry name" value="Nucleotide-diphossugar_trans"/>
</dbReference>
<accession>X0X6A9</accession>
<gene>
    <name evidence="2" type="ORF">S01H1_72874</name>
</gene>
<dbReference type="AlphaFoldDB" id="X0X6A9"/>
<sequence>MKIAIALPAYDEEHNIKDSLLHVKQGIALLPEYDFKVFLVDDGSTDNTFSEVEKWHNTYRLPVILTKNPKNLGLVQTLKNMYKEILTQGFDYILRTDLDADFNQQ</sequence>
<evidence type="ECO:0000313" key="2">
    <source>
        <dbReference type="EMBL" id="GAG38774.1"/>
    </source>
</evidence>
<comment type="caution">
    <text evidence="2">The sequence shown here is derived from an EMBL/GenBank/DDBJ whole genome shotgun (WGS) entry which is preliminary data.</text>
</comment>
<dbReference type="EMBL" id="BARS01048649">
    <property type="protein sequence ID" value="GAG38774.1"/>
    <property type="molecule type" value="Genomic_DNA"/>
</dbReference>
<dbReference type="Gene3D" id="3.90.550.10">
    <property type="entry name" value="Spore Coat Polysaccharide Biosynthesis Protein SpsA, Chain A"/>
    <property type="match status" value="1"/>
</dbReference>
<organism evidence="2">
    <name type="scientific">marine sediment metagenome</name>
    <dbReference type="NCBI Taxonomy" id="412755"/>
    <lineage>
        <taxon>unclassified sequences</taxon>
        <taxon>metagenomes</taxon>
        <taxon>ecological metagenomes</taxon>
    </lineage>
</organism>
<reference evidence="2" key="1">
    <citation type="journal article" date="2014" name="Front. Microbiol.">
        <title>High frequency of phylogenetically diverse reductive dehalogenase-homologous genes in deep subseafloor sedimentary metagenomes.</title>
        <authorList>
            <person name="Kawai M."/>
            <person name="Futagami T."/>
            <person name="Toyoda A."/>
            <person name="Takaki Y."/>
            <person name="Nishi S."/>
            <person name="Hori S."/>
            <person name="Arai W."/>
            <person name="Tsubouchi T."/>
            <person name="Morono Y."/>
            <person name="Uchiyama I."/>
            <person name="Ito T."/>
            <person name="Fujiyama A."/>
            <person name="Inagaki F."/>
            <person name="Takami H."/>
        </authorList>
    </citation>
    <scope>NUCLEOTIDE SEQUENCE</scope>
    <source>
        <strain evidence="2">Expedition CK06-06</strain>
    </source>
</reference>
<evidence type="ECO:0000259" key="1">
    <source>
        <dbReference type="Pfam" id="PF00535"/>
    </source>
</evidence>
<name>X0X6A9_9ZZZZ</name>
<feature type="non-terminal residue" evidence="2">
    <location>
        <position position="105"/>
    </location>
</feature>
<dbReference type="Pfam" id="PF00535">
    <property type="entry name" value="Glycos_transf_2"/>
    <property type="match status" value="1"/>
</dbReference>
<proteinExistence type="predicted"/>
<feature type="domain" description="Glycosyltransferase 2-like" evidence="1">
    <location>
        <begin position="5"/>
        <end position="100"/>
    </location>
</feature>
<protein>
    <recommendedName>
        <fullName evidence="1">Glycosyltransferase 2-like domain-containing protein</fullName>
    </recommendedName>
</protein>